<dbReference type="AlphaFoldDB" id="A0A164DHA3"/>
<protein>
    <submittedName>
        <fullName evidence="2">Uncharacterized protein</fullName>
    </submittedName>
</protein>
<comment type="caution">
    <text evidence="2">The sequence shown here is derived from an EMBL/GenBank/DDBJ whole genome shotgun (WGS) entry which is preliminary data.</text>
</comment>
<feature type="transmembrane region" description="Helical" evidence="1">
    <location>
        <begin position="6"/>
        <end position="26"/>
    </location>
</feature>
<proteinExistence type="predicted"/>
<gene>
    <name evidence="2" type="ORF">B4082_3948</name>
</gene>
<evidence type="ECO:0000313" key="2">
    <source>
        <dbReference type="EMBL" id="KZD30369.1"/>
    </source>
</evidence>
<organism evidence="2 3">
    <name type="scientific">Bacillus cereus</name>
    <dbReference type="NCBI Taxonomy" id="1396"/>
    <lineage>
        <taxon>Bacteria</taxon>
        <taxon>Bacillati</taxon>
        <taxon>Bacillota</taxon>
        <taxon>Bacilli</taxon>
        <taxon>Bacillales</taxon>
        <taxon>Bacillaceae</taxon>
        <taxon>Bacillus</taxon>
        <taxon>Bacillus cereus group</taxon>
    </lineage>
</organism>
<keyword evidence="1" id="KW-0472">Membrane</keyword>
<evidence type="ECO:0000256" key="1">
    <source>
        <dbReference type="SAM" id="Phobius"/>
    </source>
</evidence>
<accession>A0A164DHA3</accession>
<sequence>MTLLHLQIINYCFLFLLIEMMIATTAKKIRGDQEKKDM</sequence>
<keyword evidence="1" id="KW-0812">Transmembrane</keyword>
<keyword evidence="1" id="KW-1133">Transmembrane helix</keyword>
<name>A0A164DHA3_BACCE</name>
<dbReference type="EMBL" id="LJKA01000062">
    <property type="protein sequence ID" value="KZD30369.1"/>
    <property type="molecule type" value="Genomic_DNA"/>
</dbReference>
<reference evidence="2 3" key="1">
    <citation type="submission" date="2015-09" db="EMBL/GenBank/DDBJ databases">
        <title>Bacillus cereus food isolates.</title>
        <authorList>
            <person name="Boekhorst J."/>
        </authorList>
    </citation>
    <scope>NUCLEOTIDE SEQUENCE [LARGE SCALE GENOMIC DNA]</scope>
    <source>
        <strain evidence="2 3">B4082</strain>
    </source>
</reference>
<dbReference type="Proteomes" id="UP000076501">
    <property type="component" value="Unassembled WGS sequence"/>
</dbReference>
<evidence type="ECO:0000313" key="3">
    <source>
        <dbReference type="Proteomes" id="UP000076501"/>
    </source>
</evidence>